<dbReference type="EMBL" id="MEWX01000029">
    <property type="protein sequence ID" value="OGC80109.1"/>
    <property type="molecule type" value="Genomic_DNA"/>
</dbReference>
<name>A0A1F4XEL7_9BACT</name>
<comment type="caution">
    <text evidence="1">The sequence shown here is derived from an EMBL/GenBank/DDBJ whole genome shotgun (WGS) entry which is preliminary data.</text>
</comment>
<dbReference type="Proteomes" id="UP000176185">
    <property type="component" value="Unassembled WGS sequence"/>
</dbReference>
<reference evidence="1 2" key="1">
    <citation type="journal article" date="2016" name="Nat. Commun.">
        <title>Thousands of microbial genomes shed light on interconnected biogeochemical processes in an aquifer system.</title>
        <authorList>
            <person name="Anantharaman K."/>
            <person name="Brown C.T."/>
            <person name="Hug L.A."/>
            <person name="Sharon I."/>
            <person name="Castelle C.J."/>
            <person name="Probst A.J."/>
            <person name="Thomas B.C."/>
            <person name="Singh A."/>
            <person name="Wilkins M.J."/>
            <person name="Karaoz U."/>
            <person name="Brodie E.L."/>
            <person name="Williams K.H."/>
            <person name="Hubbard S.S."/>
            <person name="Banfield J.F."/>
        </authorList>
    </citation>
    <scope>NUCLEOTIDE SEQUENCE [LARGE SCALE GENOMIC DNA]</scope>
</reference>
<accession>A0A1F4XEL7</accession>
<organism evidence="1 2">
    <name type="scientific">Candidatus Adlerbacteria bacterium RIFCSPLOWO2_01_FULL_51_16</name>
    <dbReference type="NCBI Taxonomy" id="1797243"/>
    <lineage>
        <taxon>Bacteria</taxon>
        <taxon>Candidatus Adleribacteriota</taxon>
    </lineage>
</organism>
<evidence type="ECO:0000313" key="1">
    <source>
        <dbReference type="EMBL" id="OGC80109.1"/>
    </source>
</evidence>
<gene>
    <name evidence="1" type="ORF">A2943_03335</name>
</gene>
<proteinExistence type="predicted"/>
<evidence type="ECO:0000313" key="2">
    <source>
        <dbReference type="Proteomes" id="UP000176185"/>
    </source>
</evidence>
<protein>
    <recommendedName>
        <fullName evidence="3">HEPN domain-containing protein</fullName>
    </recommendedName>
</protein>
<dbReference type="AlphaFoldDB" id="A0A1F4XEL7"/>
<dbReference type="STRING" id="1797243.A2943_03335"/>
<evidence type="ECO:0008006" key="3">
    <source>
        <dbReference type="Google" id="ProtNLM"/>
    </source>
</evidence>
<sequence>MSEEPLFDNFFENFTHSCATARMLLQKAHDQGNLIEGLILYAALTDAFLRNMVAIKTGTKTSGHKSLRLDDIALDEAFFFHDEKRWFTERQIFQMALETEVIDENEFKQLNELYSFRNRIVHRFITSYVSYGDLAPKLVEYEGLYNNFFKKLEAMEKGPPISDEERNAMHKRILRKIGRQLKETGTET</sequence>